<dbReference type="SUPFAM" id="SSF46689">
    <property type="entry name" value="Homeodomain-like"/>
    <property type="match status" value="1"/>
</dbReference>
<reference evidence="4 5" key="1">
    <citation type="submission" date="2023-07" db="EMBL/GenBank/DDBJ databases">
        <title>Strategy for survival of the halotoleranting strain Dietzia MX2 from the Yakshinskoe mineral salts deposit.</title>
        <authorList>
            <person name="Kharitonova M.A."/>
            <person name="Kupriyanova-Ashina F.G."/>
            <person name="Shakirov T.R."/>
            <person name="Vafina M.S."/>
            <person name="Ilinskaya O.N."/>
        </authorList>
    </citation>
    <scope>NUCLEOTIDE SEQUENCE [LARGE SCALE GENOMIC DNA]</scope>
    <source>
        <strain evidence="4 5">MX2</strain>
    </source>
</reference>
<keyword evidence="1 2" id="KW-0238">DNA-binding</keyword>
<protein>
    <submittedName>
        <fullName evidence="4">Helix-turn-helix domain-containing protein</fullName>
    </submittedName>
</protein>
<organism evidence="4 5">
    <name type="scientific">Dietzia maris</name>
    <dbReference type="NCBI Taxonomy" id="37915"/>
    <lineage>
        <taxon>Bacteria</taxon>
        <taxon>Bacillati</taxon>
        <taxon>Actinomycetota</taxon>
        <taxon>Actinomycetes</taxon>
        <taxon>Mycobacteriales</taxon>
        <taxon>Dietziaceae</taxon>
        <taxon>Dietzia</taxon>
    </lineage>
</organism>
<feature type="domain" description="HTH tetR-type" evidence="3">
    <location>
        <begin position="13"/>
        <end position="72"/>
    </location>
</feature>
<evidence type="ECO:0000259" key="3">
    <source>
        <dbReference type="PROSITE" id="PS50977"/>
    </source>
</evidence>
<comment type="caution">
    <text evidence="4">The sequence shown here is derived from an EMBL/GenBank/DDBJ whole genome shotgun (WGS) entry which is preliminary data.</text>
</comment>
<evidence type="ECO:0000313" key="4">
    <source>
        <dbReference type="EMBL" id="MDN4506430.1"/>
    </source>
</evidence>
<dbReference type="PROSITE" id="PS50977">
    <property type="entry name" value="HTH_TETR_2"/>
    <property type="match status" value="1"/>
</dbReference>
<dbReference type="InterPro" id="IPR009057">
    <property type="entry name" value="Homeodomain-like_sf"/>
</dbReference>
<keyword evidence="5" id="KW-1185">Reference proteome</keyword>
<dbReference type="PANTHER" id="PTHR30055">
    <property type="entry name" value="HTH-TYPE TRANSCRIPTIONAL REGULATOR RUTR"/>
    <property type="match status" value="1"/>
</dbReference>
<dbReference type="Gene3D" id="1.10.357.10">
    <property type="entry name" value="Tetracycline Repressor, domain 2"/>
    <property type="match status" value="1"/>
</dbReference>
<proteinExistence type="predicted"/>
<dbReference type="PRINTS" id="PR00455">
    <property type="entry name" value="HTHTETR"/>
</dbReference>
<sequence length="194" mass="20858">MERPAPDRPVGRDAVRHAVLGTARRVFAARGPRAPLRLVAEAAGVNLGLIHRHIGNKDDLLAAVLEDGLRHGTARVAERDDAGRAIRSMLTGATANPDFSRLLVWLSLDPDSVARPLLDASTRPARAVARMTDPPPTGDLQLALALTVVYAWPVLREQVLDVLEIAPADRADVDDRMAALLSEVVTGVSVEERP</sequence>
<dbReference type="EMBL" id="JAUHTB010000011">
    <property type="protein sequence ID" value="MDN4506430.1"/>
    <property type="molecule type" value="Genomic_DNA"/>
</dbReference>
<dbReference type="Pfam" id="PF00440">
    <property type="entry name" value="TetR_N"/>
    <property type="match status" value="1"/>
</dbReference>
<dbReference type="PANTHER" id="PTHR30055:SF220">
    <property type="entry name" value="TETR-FAMILY REGULATORY PROTEIN"/>
    <property type="match status" value="1"/>
</dbReference>
<evidence type="ECO:0000256" key="1">
    <source>
        <dbReference type="ARBA" id="ARBA00023125"/>
    </source>
</evidence>
<dbReference type="RefSeq" id="WP_301162640.1">
    <property type="nucleotide sequence ID" value="NZ_JAUHTB010000011.1"/>
</dbReference>
<name>A0ABT8H1T4_9ACTN</name>
<feature type="DNA-binding region" description="H-T-H motif" evidence="2">
    <location>
        <begin position="35"/>
        <end position="54"/>
    </location>
</feature>
<dbReference type="InterPro" id="IPR001647">
    <property type="entry name" value="HTH_TetR"/>
</dbReference>
<gene>
    <name evidence="4" type="ORF">QYF62_10220</name>
</gene>
<evidence type="ECO:0000313" key="5">
    <source>
        <dbReference type="Proteomes" id="UP001172702"/>
    </source>
</evidence>
<dbReference type="Proteomes" id="UP001172702">
    <property type="component" value="Unassembled WGS sequence"/>
</dbReference>
<dbReference type="InterPro" id="IPR050109">
    <property type="entry name" value="HTH-type_TetR-like_transc_reg"/>
</dbReference>
<accession>A0ABT8H1T4</accession>
<evidence type="ECO:0000256" key="2">
    <source>
        <dbReference type="PROSITE-ProRule" id="PRU00335"/>
    </source>
</evidence>